<dbReference type="RefSeq" id="WP_151106319.1">
    <property type="nucleotide sequence ID" value="NZ_WAEM01000001.1"/>
</dbReference>
<organism evidence="2 3">
    <name type="scientific">Flavobacterium luteum</name>
    <dbReference type="NCBI Taxonomy" id="2026654"/>
    <lineage>
        <taxon>Bacteria</taxon>
        <taxon>Pseudomonadati</taxon>
        <taxon>Bacteroidota</taxon>
        <taxon>Flavobacteriia</taxon>
        <taxon>Flavobacteriales</taxon>
        <taxon>Flavobacteriaceae</taxon>
        <taxon>Flavobacterium</taxon>
    </lineage>
</organism>
<dbReference type="InterPro" id="IPR014710">
    <property type="entry name" value="RmlC-like_jellyroll"/>
</dbReference>
<dbReference type="Pfam" id="PF00027">
    <property type="entry name" value="cNMP_binding"/>
    <property type="match status" value="1"/>
</dbReference>
<dbReference type="AlphaFoldDB" id="A0A7J5AKJ4"/>
<dbReference type="Gene3D" id="2.60.120.10">
    <property type="entry name" value="Jelly Rolls"/>
    <property type="match status" value="1"/>
</dbReference>
<dbReference type="SUPFAM" id="SSF51206">
    <property type="entry name" value="cAMP-binding domain-like"/>
    <property type="match status" value="1"/>
</dbReference>
<dbReference type="PROSITE" id="PS50042">
    <property type="entry name" value="CNMP_BINDING_3"/>
    <property type="match status" value="1"/>
</dbReference>
<feature type="domain" description="Cyclic nucleotide-binding" evidence="1">
    <location>
        <begin position="10"/>
        <end position="112"/>
    </location>
</feature>
<dbReference type="InterPro" id="IPR000595">
    <property type="entry name" value="cNMP-bd_dom"/>
</dbReference>
<evidence type="ECO:0000259" key="1">
    <source>
        <dbReference type="PROSITE" id="PS50042"/>
    </source>
</evidence>
<dbReference type="EMBL" id="WAEM01000001">
    <property type="protein sequence ID" value="KAB1158127.1"/>
    <property type="molecule type" value="Genomic_DNA"/>
</dbReference>
<proteinExistence type="predicted"/>
<comment type="caution">
    <text evidence="2">The sequence shown here is derived from an EMBL/GenBank/DDBJ whole genome shotgun (WGS) entry which is preliminary data.</text>
</comment>
<evidence type="ECO:0000313" key="2">
    <source>
        <dbReference type="EMBL" id="KAB1158127.1"/>
    </source>
</evidence>
<name>A0A7J5AKJ4_9FLAO</name>
<protein>
    <submittedName>
        <fullName evidence="2">Crp/Fnr family transcriptional regulator</fullName>
    </submittedName>
</protein>
<dbReference type="OrthoDB" id="680421at2"/>
<dbReference type="InterPro" id="IPR018490">
    <property type="entry name" value="cNMP-bd_dom_sf"/>
</dbReference>
<dbReference type="Proteomes" id="UP000490922">
    <property type="component" value="Unassembled WGS sequence"/>
</dbReference>
<sequence length="187" mass="22093">MTEFLEQINKYNQLTKEAEKDFLSRLKTKSFKKGEFINKEGQICKQLYFIEKGLVKQYYHHKDRLFVLRFFSENTIFTVLDSFINQMPADFLTVALEDTNLIYIDYDNVQELSKIDHSFETFLRKIFSNAALYNLKRIKEMFNNDATELYVSFAKNNPHLLQRISLGDIASYIGISQVTLSRIRAKK</sequence>
<accession>A0A7J5AKJ4</accession>
<gene>
    <name evidence="2" type="ORF">F6464_03330</name>
</gene>
<evidence type="ECO:0000313" key="3">
    <source>
        <dbReference type="Proteomes" id="UP000490922"/>
    </source>
</evidence>
<dbReference type="CDD" id="cd00038">
    <property type="entry name" value="CAP_ED"/>
    <property type="match status" value="1"/>
</dbReference>
<reference evidence="2 3" key="1">
    <citation type="submission" date="2019-09" db="EMBL/GenBank/DDBJ databases">
        <title>Flavobacterium sp. nov., isolated from glacier ice.</title>
        <authorList>
            <person name="Liu Q."/>
        </authorList>
    </citation>
    <scope>NUCLEOTIDE SEQUENCE [LARGE SCALE GENOMIC DNA]</scope>
    <source>
        <strain evidence="2 3">NBRC 112527</strain>
    </source>
</reference>
<keyword evidence="3" id="KW-1185">Reference proteome</keyword>